<feature type="active site" description="For autocatalytic cleavage activity" evidence="12">
    <location>
        <position position="135"/>
    </location>
</feature>
<evidence type="ECO:0000256" key="3">
    <source>
        <dbReference type="ARBA" id="ARBA00022705"/>
    </source>
</evidence>
<feature type="DNA-binding region" description="H-T-H motif" evidence="12">
    <location>
        <begin position="28"/>
        <end position="48"/>
    </location>
</feature>
<evidence type="ECO:0000313" key="16">
    <source>
        <dbReference type="EMBL" id="QSQ25227.1"/>
    </source>
</evidence>
<comment type="function">
    <text evidence="12">Represses a number of genes involved in the response to DNA damage (SOS response), including recA and lexA. In the presence of single-stranded DNA, RecA interacts with LexA causing an autocatalytic cleavage which disrupts the DNA-binding part of LexA, leading to derepression of the SOS regulon and eventually DNA repair.</text>
</comment>
<dbReference type="InterPro" id="IPR036388">
    <property type="entry name" value="WH-like_DNA-bd_sf"/>
</dbReference>
<dbReference type="Pfam" id="PF01726">
    <property type="entry name" value="LexA_DNA_bind"/>
    <property type="match status" value="1"/>
</dbReference>
<dbReference type="SUPFAM" id="SSF51306">
    <property type="entry name" value="LexA/Signal peptidase"/>
    <property type="match status" value="1"/>
</dbReference>
<dbReference type="SUPFAM" id="SSF46785">
    <property type="entry name" value="Winged helix' DNA-binding domain"/>
    <property type="match status" value="1"/>
</dbReference>
<dbReference type="Gene3D" id="2.10.109.10">
    <property type="entry name" value="Umud Fragment, subunit A"/>
    <property type="match status" value="1"/>
</dbReference>
<dbReference type="EC" id="3.4.21.88" evidence="12"/>
<dbReference type="Pfam" id="PF00717">
    <property type="entry name" value="Peptidase_S24"/>
    <property type="match status" value="1"/>
</dbReference>
<evidence type="ECO:0000256" key="13">
    <source>
        <dbReference type="RuleBase" id="RU003991"/>
    </source>
</evidence>
<evidence type="ECO:0000256" key="12">
    <source>
        <dbReference type="HAMAP-Rule" id="MF_00015"/>
    </source>
</evidence>
<dbReference type="PANTHER" id="PTHR33516:SF2">
    <property type="entry name" value="LEXA REPRESSOR-RELATED"/>
    <property type="match status" value="1"/>
</dbReference>
<evidence type="ECO:0000256" key="2">
    <source>
        <dbReference type="ARBA" id="ARBA00022491"/>
    </source>
</evidence>
<evidence type="ECO:0000256" key="11">
    <source>
        <dbReference type="ARBA" id="ARBA00023236"/>
    </source>
</evidence>
<feature type="domain" description="LexA repressor DNA-binding" evidence="15">
    <location>
        <begin position="1"/>
        <end position="64"/>
    </location>
</feature>
<evidence type="ECO:0000256" key="7">
    <source>
        <dbReference type="ARBA" id="ARBA00023015"/>
    </source>
</evidence>
<dbReference type="RefSeq" id="WP_206726783.1">
    <property type="nucleotide sequence ID" value="NZ_CP071090.1"/>
</dbReference>
<evidence type="ECO:0000313" key="17">
    <source>
        <dbReference type="Proteomes" id="UP000662747"/>
    </source>
</evidence>
<comment type="similarity">
    <text evidence="1 12 13">Belongs to the peptidase S24 family.</text>
</comment>
<feature type="domain" description="Peptidase S24/S26A/S26B/S26C" evidence="14">
    <location>
        <begin position="90"/>
        <end position="210"/>
    </location>
</feature>
<feature type="site" description="Cleavage; by autolysis" evidence="12">
    <location>
        <begin position="97"/>
        <end position="98"/>
    </location>
</feature>
<keyword evidence="6 12" id="KW-0068">Autocatalytic cleavage</keyword>
<keyword evidence="3 12" id="KW-0235">DNA replication</keyword>
<evidence type="ECO:0000256" key="10">
    <source>
        <dbReference type="ARBA" id="ARBA00023204"/>
    </source>
</evidence>
<keyword evidence="7 12" id="KW-0805">Transcription regulation</keyword>
<dbReference type="Gene3D" id="1.10.10.10">
    <property type="entry name" value="Winged helix-like DNA-binding domain superfamily/Winged helix DNA-binding domain"/>
    <property type="match status" value="1"/>
</dbReference>
<comment type="subunit">
    <text evidence="12">Homodimer.</text>
</comment>
<keyword evidence="4 12" id="KW-0227">DNA damage</keyword>
<evidence type="ECO:0000256" key="4">
    <source>
        <dbReference type="ARBA" id="ARBA00022763"/>
    </source>
</evidence>
<dbReference type="InterPro" id="IPR039418">
    <property type="entry name" value="LexA-like"/>
</dbReference>
<gene>
    <name evidence="12 16" type="primary">lexA</name>
    <name evidence="16" type="ORF">JY651_09980</name>
</gene>
<accession>A0ABX7P485</accession>
<keyword evidence="9 12" id="KW-0804">Transcription</keyword>
<keyword evidence="10 12" id="KW-0234">DNA repair</keyword>
<keyword evidence="11 12" id="KW-0742">SOS response</keyword>
<evidence type="ECO:0000256" key="9">
    <source>
        <dbReference type="ARBA" id="ARBA00023163"/>
    </source>
</evidence>
<dbReference type="NCBIfam" id="TIGR00498">
    <property type="entry name" value="lexA"/>
    <property type="match status" value="1"/>
</dbReference>
<dbReference type="HAMAP" id="MF_00015">
    <property type="entry name" value="LexA"/>
    <property type="match status" value="1"/>
</dbReference>
<evidence type="ECO:0000256" key="1">
    <source>
        <dbReference type="ARBA" id="ARBA00007484"/>
    </source>
</evidence>
<dbReference type="PANTHER" id="PTHR33516">
    <property type="entry name" value="LEXA REPRESSOR"/>
    <property type="match status" value="1"/>
</dbReference>
<keyword evidence="8 12" id="KW-0238">DNA-binding</keyword>
<proteinExistence type="inferred from homology"/>
<keyword evidence="5 12" id="KW-0378">Hydrolase</keyword>
<dbReference type="InterPro" id="IPR050077">
    <property type="entry name" value="LexA_repressor"/>
</dbReference>
<dbReference type="EMBL" id="CP071090">
    <property type="protein sequence ID" value="QSQ25227.1"/>
    <property type="molecule type" value="Genomic_DNA"/>
</dbReference>
<dbReference type="InterPro" id="IPR015927">
    <property type="entry name" value="Peptidase_S24_S26A/B/C"/>
</dbReference>
<dbReference type="InterPro" id="IPR036390">
    <property type="entry name" value="WH_DNA-bd_sf"/>
</dbReference>
<evidence type="ECO:0000256" key="5">
    <source>
        <dbReference type="ARBA" id="ARBA00022801"/>
    </source>
</evidence>
<dbReference type="Proteomes" id="UP000662747">
    <property type="component" value="Chromosome"/>
</dbReference>
<protein>
    <recommendedName>
        <fullName evidence="12">LexA repressor</fullName>
        <ecNumber evidence="12">3.4.21.88</ecNumber>
    </recommendedName>
</protein>
<organism evidence="16 17">
    <name type="scientific">Pyxidicoccus parkwayensis</name>
    <dbReference type="NCBI Taxonomy" id="2813578"/>
    <lineage>
        <taxon>Bacteria</taxon>
        <taxon>Pseudomonadati</taxon>
        <taxon>Myxococcota</taxon>
        <taxon>Myxococcia</taxon>
        <taxon>Myxococcales</taxon>
        <taxon>Cystobacterineae</taxon>
        <taxon>Myxococcaceae</taxon>
        <taxon>Pyxidicoccus</taxon>
    </lineage>
</organism>
<evidence type="ECO:0000256" key="8">
    <source>
        <dbReference type="ARBA" id="ARBA00023125"/>
    </source>
</evidence>
<dbReference type="InterPro" id="IPR006199">
    <property type="entry name" value="LexA_DNA-bd_dom"/>
</dbReference>
<dbReference type="PRINTS" id="PR00726">
    <property type="entry name" value="LEXASERPTASE"/>
</dbReference>
<keyword evidence="2 12" id="KW-0678">Repressor</keyword>
<evidence type="ECO:0000259" key="14">
    <source>
        <dbReference type="Pfam" id="PF00717"/>
    </source>
</evidence>
<evidence type="ECO:0000259" key="15">
    <source>
        <dbReference type="Pfam" id="PF01726"/>
    </source>
</evidence>
<dbReference type="InterPro" id="IPR006197">
    <property type="entry name" value="Peptidase_S24_LexA"/>
</dbReference>
<dbReference type="InterPro" id="IPR036286">
    <property type="entry name" value="LexA/Signal_pep-like_sf"/>
</dbReference>
<evidence type="ECO:0000256" key="6">
    <source>
        <dbReference type="ARBA" id="ARBA00022813"/>
    </source>
</evidence>
<keyword evidence="17" id="KW-1185">Reference proteome</keyword>
<comment type="catalytic activity">
    <reaction evidence="12">
        <text>Hydrolysis of Ala-|-Gly bond in repressor LexA.</text>
        <dbReference type="EC" id="3.4.21.88"/>
    </reaction>
</comment>
<name>A0ABX7P485_9BACT</name>
<sequence length="221" mass="24581">MEELTERQREILSFIVKETETRGFPPTIREIGEQMDIRSTNGVNDHLKALERKGYLNRGEQQSRSLVPTKRARLALGLGAKKEAGMVEVPLLGKVAAGAPLLAQEHMEDSVKIDSFLLGGVNGREVFALRVKGQSMIDDGIHDGDYLFVKKTPAAQPGDIVVALIEDEATVKRYYPEGERIRFQPANATMQPIYVSRTEFRSTMILGQVVGVYRKLQGGRV</sequence>
<reference evidence="16 17" key="1">
    <citation type="submission" date="2021-02" db="EMBL/GenBank/DDBJ databases">
        <title>De Novo genome assembly of isolated myxobacteria.</title>
        <authorList>
            <person name="Stevens D.C."/>
        </authorList>
    </citation>
    <scope>NUCLEOTIDE SEQUENCE [LARGE SCALE GENOMIC DNA]</scope>
    <source>
        <strain evidence="17">SCPEA02</strain>
    </source>
</reference>
<feature type="active site" description="For autocatalytic cleavage activity" evidence="12">
    <location>
        <position position="172"/>
    </location>
</feature>
<dbReference type="GO" id="GO:0004252">
    <property type="term" value="F:serine-type endopeptidase activity"/>
    <property type="evidence" value="ECO:0007669"/>
    <property type="project" value="UniProtKB-EC"/>
</dbReference>
<dbReference type="CDD" id="cd06529">
    <property type="entry name" value="S24_LexA-like"/>
    <property type="match status" value="1"/>
</dbReference>
<dbReference type="InterPro" id="IPR006200">
    <property type="entry name" value="LexA"/>
</dbReference>